<feature type="transmembrane region" description="Helical" evidence="1">
    <location>
        <begin position="145"/>
        <end position="164"/>
    </location>
</feature>
<reference evidence="2" key="1">
    <citation type="submission" date="2023-04" db="EMBL/GenBank/DDBJ databases">
        <title>Phytophthora lilii NBRC 32176.</title>
        <authorList>
            <person name="Ichikawa N."/>
            <person name="Sato H."/>
            <person name="Tonouchi N."/>
        </authorList>
    </citation>
    <scope>NUCLEOTIDE SEQUENCE</scope>
    <source>
        <strain evidence="2">NBRC 32176</strain>
    </source>
</reference>
<name>A0A9W6WPG5_9STRA</name>
<dbReference type="EMBL" id="BSXW01000080">
    <property type="protein sequence ID" value="GMF11573.1"/>
    <property type="molecule type" value="Genomic_DNA"/>
</dbReference>
<feature type="transmembrane region" description="Helical" evidence="1">
    <location>
        <begin position="38"/>
        <end position="57"/>
    </location>
</feature>
<proteinExistence type="predicted"/>
<dbReference type="OrthoDB" id="101428at2759"/>
<evidence type="ECO:0000313" key="2">
    <source>
        <dbReference type="EMBL" id="GMF11573.1"/>
    </source>
</evidence>
<evidence type="ECO:0000256" key="1">
    <source>
        <dbReference type="SAM" id="Phobius"/>
    </source>
</evidence>
<feature type="transmembrane region" description="Helical" evidence="1">
    <location>
        <begin position="170"/>
        <end position="188"/>
    </location>
</feature>
<keyword evidence="1" id="KW-0812">Transmembrane</keyword>
<keyword evidence="1" id="KW-0472">Membrane</keyword>
<keyword evidence="1" id="KW-1133">Transmembrane helix</keyword>
<dbReference type="Proteomes" id="UP001165083">
    <property type="component" value="Unassembled WGS sequence"/>
</dbReference>
<gene>
    <name evidence="2" type="ORF">Plil01_000226200</name>
</gene>
<feature type="transmembrane region" description="Helical" evidence="1">
    <location>
        <begin position="69"/>
        <end position="91"/>
    </location>
</feature>
<accession>A0A9W6WPG5</accession>
<comment type="caution">
    <text evidence="2">The sequence shown here is derived from an EMBL/GenBank/DDBJ whole genome shotgun (WGS) entry which is preliminary data.</text>
</comment>
<feature type="transmembrane region" description="Helical" evidence="1">
    <location>
        <begin position="399"/>
        <end position="422"/>
    </location>
</feature>
<keyword evidence="3" id="KW-1185">Reference proteome</keyword>
<protein>
    <submittedName>
        <fullName evidence="2">Unnamed protein product</fullName>
    </submittedName>
</protein>
<organism evidence="2 3">
    <name type="scientific">Phytophthora lilii</name>
    <dbReference type="NCBI Taxonomy" id="2077276"/>
    <lineage>
        <taxon>Eukaryota</taxon>
        <taxon>Sar</taxon>
        <taxon>Stramenopiles</taxon>
        <taxon>Oomycota</taxon>
        <taxon>Peronosporomycetes</taxon>
        <taxon>Peronosporales</taxon>
        <taxon>Peronosporaceae</taxon>
        <taxon>Phytophthora</taxon>
    </lineage>
</organism>
<evidence type="ECO:0000313" key="3">
    <source>
        <dbReference type="Proteomes" id="UP001165083"/>
    </source>
</evidence>
<dbReference type="AlphaFoldDB" id="A0A9W6WPG5"/>
<feature type="transmembrane region" description="Helical" evidence="1">
    <location>
        <begin position="366"/>
        <end position="387"/>
    </location>
</feature>
<sequence>MLAFHLPPLTTQRFFEFPDDKPSLWFCAKRLIKRSAPYFTISLVGLVCVGLLVQHTALMKDLIVYKMHFYLGDLCNLVFSAGVALAVRKIYYEETYQGRDRRIAFPNISKPRASKKSLPRISPSAAYAASHYSAPSFWSEICGKLPHTILIALAGGYVHLVSWYRILNQGTAVIMAFTMLGIGIKLALQEVSKWFILKKGIRSIRTMCVLVGVPTVLIDTQARIVLIGTQSNSFLIRGTFGMAVAEITLRAVKAAFVAWNIRRRATILGESCQDASSEYATSKEHRQPPPNLEFQLWRRQILAYHTAEITADTYAEYIAIGCSQSITFWFVGHPLYPALQLDTGIGGGPLSELNTARWRINQVGMLAFQFIVEIFVDYICVVMEMAAGIDFDRIQDLSSFLGVLFMTMAVISICISSAVYLCTP</sequence>